<dbReference type="Proteomes" id="UP000018144">
    <property type="component" value="Unassembled WGS sequence"/>
</dbReference>
<proteinExistence type="predicted"/>
<sequence>MSTEGYIFVNFRGAANIHPTSHDRRIHNPAQHTASQNKHL</sequence>
<evidence type="ECO:0000256" key="1">
    <source>
        <dbReference type="SAM" id="MobiDB-lite"/>
    </source>
</evidence>
<reference evidence="2 3" key="1">
    <citation type="journal article" date="2013" name="PLoS Genet.">
        <title>The genome and development-dependent transcriptomes of Pyronema confluens: a window into fungal evolution.</title>
        <authorList>
            <person name="Traeger S."/>
            <person name="Altegoer F."/>
            <person name="Freitag M."/>
            <person name="Gabaldon T."/>
            <person name="Kempken F."/>
            <person name="Kumar A."/>
            <person name="Marcet-Houben M."/>
            <person name="Poggeler S."/>
            <person name="Stajich J.E."/>
            <person name="Nowrousian M."/>
        </authorList>
    </citation>
    <scope>NUCLEOTIDE SEQUENCE [LARGE SCALE GENOMIC DNA]</scope>
    <source>
        <strain evidence="3">CBS 100304</strain>
        <tissue evidence="2">Vegetative mycelium</tissue>
    </source>
</reference>
<organism evidence="2 3">
    <name type="scientific">Pyronema omphalodes (strain CBS 100304)</name>
    <name type="common">Pyronema confluens</name>
    <dbReference type="NCBI Taxonomy" id="1076935"/>
    <lineage>
        <taxon>Eukaryota</taxon>
        <taxon>Fungi</taxon>
        <taxon>Dikarya</taxon>
        <taxon>Ascomycota</taxon>
        <taxon>Pezizomycotina</taxon>
        <taxon>Pezizomycetes</taxon>
        <taxon>Pezizales</taxon>
        <taxon>Pyronemataceae</taxon>
        <taxon>Pyronema</taxon>
    </lineage>
</organism>
<accession>U4LVL5</accession>
<keyword evidence="3" id="KW-1185">Reference proteome</keyword>
<dbReference type="AlphaFoldDB" id="U4LVL5"/>
<evidence type="ECO:0000313" key="2">
    <source>
        <dbReference type="EMBL" id="CCX32651.1"/>
    </source>
</evidence>
<feature type="region of interest" description="Disordered" evidence="1">
    <location>
        <begin position="17"/>
        <end position="40"/>
    </location>
</feature>
<name>U4LVL5_PYROM</name>
<dbReference type="EMBL" id="HF935906">
    <property type="protein sequence ID" value="CCX32651.1"/>
    <property type="molecule type" value="Genomic_DNA"/>
</dbReference>
<gene>
    <name evidence="2" type="ORF">PCON_13502</name>
</gene>
<protein>
    <submittedName>
        <fullName evidence="2">Uncharacterized protein</fullName>
    </submittedName>
</protein>
<evidence type="ECO:0000313" key="3">
    <source>
        <dbReference type="Proteomes" id="UP000018144"/>
    </source>
</evidence>
<feature type="compositionally biased region" description="Polar residues" evidence="1">
    <location>
        <begin position="30"/>
        <end position="40"/>
    </location>
</feature>